<dbReference type="SUPFAM" id="SSF51905">
    <property type="entry name" value="FAD/NAD(P)-binding domain"/>
    <property type="match status" value="1"/>
</dbReference>
<dbReference type="Pfam" id="PF00890">
    <property type="entry name" value="FAD_binding_2"/>
    <property type="match status" value="1"/>
</dbReference>
<comment type="similarity">
    <text evidence="4 15">Belongs to the FAD-dependent oxidoreductase 2 family. FRD/SDH subfamily.</text>
</comment>
<dbReference type="Gene3D" id="3.50.50.60">
    <property type="entry name" value="FAD/NAD(P)-binding domain"/>
    <property type="match status" value="1"/>
</dbReference>
<accession>A0ABS3Y5I7</accession>
<feature type="domain" description="Fumarate reductase/succinate dehydrogenase flavoprotein-like C-terminal" evidence="17">
    <location>
        <begin position="457"/>
        <end position="587"/>
    </location>
</feature>
<sequence length="587" mass="65028">MNNVKIHKYDTVIVGAGGAGMRAAIESTKRSRTAVLTKLYPTRSHTGAAQGGMAAALANVEEDNWEWHTFDTIKGGDYLVDQDAAEILAKEAIDSVLDLEKMGLPFNRTPNGTIDQRRFGGHSRNHGEAPVRRSCYAADRTGHMILQTLYQNCVKEGVEFFNEFYVLDLLLNEDEGVKKTAGVVAYELATGDVHIFQAKAVVFASGGNGKFFKVTSNAHTLTGDGQAAAFRRGLPLEDMEFFQFHPTGIWKMGILLTEGARGEGGILRNKDGERFMEKYAPVMKDLASRDVVSRAIYTEIREGRGCGPEGDHVFLDLTHLPPEQLDAKLPDITEFARTYLGIEPYTDPVPIQPTAHYAMGGIPTNVLGEVLQDNNTPVPGLYAAGEVACVSVHGANRLGTNSLLDINVFGRRAGIAAAEYASTADYVELPPEPAKFVLDEIENLRDATGNERVVEIRKALQECMDKNVMVFRTEQTLKEAVEEIGALRKRFRDISVQDKGKRFNTDLLEALELGNLLDLAEVTAVSALARKESRGGHYREDFPNRDDVNFMRHTMAYREVGDDGTESIRLDYKPVVQTRYQPMERKY</sequence>
<dbReference type="InterPro" id="IPR015939">
    <property type="entry name" value="Fum_Rdtase/Succ_DH_flav-like_C"/>
</dbReference>
<dbReference type="SUPFAM" id="SSF56425">
    <property type="entry name" value="Succinate dehydrogenase/fumarate reductase flavoprotein, catalytic domain"/>
    <property type="match status" value="1"/>
</dbReference>
<organism evidence="18 19">
    <name type="scientific">Streptomyces smyrnaeus</name>
    <dbReference type="NCBI Taxonomy" id="1387713"/>
    <lineage>
        <taxon>Bacteria</taxon>
        <taxon>Bacillati</taxon>
        <taxon>Actinomycetota</taxon>
        <taxon>Actinomycetes</taxon>
        <taxon>Kitasatosporales</taxon>
        <taxon>Streptomycetaceae</taxon>
        <taxon>Streptomyces</taxon>
    </lineage>
</organism>
<proteinExistence type="inferred from homology"/>
<gene>
    <name evidence="18" type="ORF">JW613_32345</name>
</gene>
<keyword evidence="8 15" id="KW-0285">Flavoprotein</keyword>
<dbReference type="Gene3D" id="1.20.58.100">
    <property type="entry name" value="Fumarate reductase/succinate dehydrogenase flavoprotein-like, C-terminal domain"/>
    <property type="match status" value="1"/>
</dbReference>
<reference evidence="18 19" key="1">
    <citation type="submission" date="2021-02" db="EMBL/GenBank/DDBJ databases">
        <title>Streptomyces spirodelae sp. nov., isolated from duckweed.</title>
        <authorList>
            <person name="Saimee Y."/>
            <person name="Duangmal K."/>
        </authorList>
    </citation>
    <scope>NUCLEOTIDE SEQUENCE [LARGE SCALE GENOMIC DNA]</scope>
    <source>
        <strain evidence="18 19">DSM 42105</strain>
    </source>
</reference>
<evidence type="ECO:0000259" key="16">
    <source>
        <dbReference type="Pfam" id="PF00890"/>
    </source>
</evidence>
<dbReference type="InterPro" id="IPR014006">
    <property type="entry name" value="Succ_Dhase_FrdA_Gneg"/>
</dbReference>
<evidence type="ECO:0000259" key="17">
    <source>
        <dbReference type="Pfam" id="PF02910"/>
    </source>
</evidence>
<dbReference type="InterPro" id="IPR036188">
    <property type="entry name" value="FAD/NAD-bd_sf"/>
</dbReference>
<keyword evidence="9 15" id="KW-0274">FAD</keyword>
<dbReference type="SUPFAM" id="SSF46977">
    <property type="entry name" value="Succinate dehydrogenase/fumarate reductase flavoprotein C-terminal domain"/>
    <property type="match status" value="1"/>
</dbReference>
<dbReference type="InterPro" id="IPR027477">
    <property type="entry name" value="Succ_DH/fumarate_Rdtase_cat_sf"/>
</dbReference>
<dbReference type="Gene3D" id="4.10.80.40">
    <property type="entry name" value="succinate dehydrogenase protein domain"/>
    <property type="match status" value="1"/>
</dbReference>
<dbReference type="InterPro" id="IPR030664">
    <property type="entry name" value="SdhA/FrdA/AprA"/>
</dbReference>
<evidence type="ECO:0000256" key="3">
    <source>
        <dbReference type="ARBA" id="ARBA00004894"/>
    </source>
</evidence>
<evidence type="ECO:0000313" key="19">
    <source>
        <dbReference type="Proteomes" id="UP000721954"/>
    </source>
</evidence>
<comment type="catalytic activity">
    <reaction evidence="13 15">
        <text>a quinone + succinate = fumarate + a quinol</text>
        <dbReference type="Rhea" id="RHEA:40523"/>
        <dbReference type="ChEBI" id="CHEBI:24646"/>
        <dbReference type="ChEBI" id="CHEBI:29806"/>
        <dbReference type="ChEBI" id="CHEBI:30031"/>
        <dbReference type="ChEBI" id="CHEBI:132124"/>
        <dbReference type="EC" id="1.3.5.1"/>
    </reaction>
</comment>
<protein>
    <recommendedName>
        <fullName evidence="6 14">Succinate dehydrogenase flavoprotein subunit</fullName>
        <ecNumber evidence="5 15">1.3.5.1</ecNumber>
    </recommendedName>
</protein>
<dbReference type="Gene3D" id="3.90.700.10">
    <property type="entry name" value="Succinate dehydrogenase/fumarate reductase flavoprotein, catalytic domain"/>
    <property type="match status" value="1"/>
</dbReference>
<dbReference type="Pfam" id="PF02910">
    <property type="entry name" value="Succ_DH_flav_C"/>
    <property type="match status" value="1"/>
</dbReference>
<keyword evidence="11 15" id="KW-0560">Oxidoreductase</keyword>
<feature type="domain" description="FAD-dependent oxidoreductase 2 FAD-binding" evidence="16">
    <location>
        <begin position="10"/>
        <end position="403"/>
    </location>
</feature>
<dbReference type="InterPro" id="IPR037099">
    <property type="entry name" value="Fum_R/Succ_DH_flav-like_C_sf"/>
</dbReference>
<dbReference type="GO" id="GO:0016491">
    <property type="term" value="F:oxidoreductase activity"/>
    <property type="evidence" value="ECO:0007669"/>
    <property type="project" value="UniProtKB-KW"/>
</dbReference>
<keyword evidence="10 15" id="KW-0249">Electron transport</keyword>
<evidence type="ECO:0000256" key="5">
    <source>
        <dbReference type="ARBA" id="ARBA00012792"/>
    </source>
</evidence>
<dbReference type="PIRSF" id="PIRSF000171">
    <property type="entry name" value="SDHA_APRA_LASPO"/>
    <property type="match status" value="1"/>
</dbReference>
<name>A0ABS3Y5I7_9ACTN</name>
<keyword evidence="12 15" id="KW-0472">Membrane</keyword>
<dbReference type="InterPro" id="IPR011281">
    <property type="entry name" value="Succ_DH_flav_su_fwd"/>
</dbReference>
<evidence type="ECO:0000256" key="12">
    <source>
        <dbReference type="ARBA" id="ARBA00023136"/>
    </source>
</evidence>
<dbReference type="InterPro" id="IPR003953">
    <property type="entry name" value="FAD-dep_OxRdtase_2_FAD-bd"/>
</dbReference>
<dbReference type="InterPro" id="IPR003952">
    <property type="entry name" value="FRD_SDH_FAD_BS"/>
</dbReference>
<comment type="subcellular location">
    <subcellularLocation>
        <location evidence="2">Membrane</location>
        <topology evidence="2">Peripheral membrane protein</topology>
    </subcellularLocation>
</comment>
<evidence type="ECO:0000256" key="13">
    <source>
        <dbReference type="ARBA" id="ARBA00049220"/>
    </source>
</evidence>
<evidence type="ECO:0000256" key="4">
    <source>
        <dbReference type="ARBA" id="ARBA00008040"/>
    </source>
</evidence>
<dbReference type="EC" id="1.3.5.1" evidence="5 15"/>
<dbReference type="EMBL" id="JAFFZM010000031">
    <property type="protein sequence ID" value="MBO8202932.1"/>
    <property type="molecule type" value="Genomic_DNA"/>
</dbReference>
<dbReference type="RefSeq" id="WP_209214426.1">
    <property type="nucleotide sequence ID" value="NZ_JAFFZM010000031.1"/>
</dbReference>
<evidence type="ECO:0000256" key="15">
    <source>
        <dbReference type="RuleBase" id="RU362051"/>
    </source>
</evidence>
<dbReference type="PRINTS" id="PR00368">
    <property type="entry name" value="FADPNR"/>
</dbReference>
<evidence type="ECO:0000256" key="2">
    <source>
        <dbReference type="ARBA" id="ARBA00004170"/>
    </source>
</evidence>
<comment type="cofactor">
    <cofactor evidence="1 15">
        <name>FAD</name>
        <dbReference type="ChEBI" id="CHEBI:57692"/>
    </cofactor>
</comment>
<evidence type="ECO:0000313" key="18">
    <source>
        <dbReference type="EMBL" id="MBO8202932.1"/>
    </source>
</evidence>
<evidence type="ECO:0000256" key="8">
    <source>
        <dbReference type="ARBA" id="ARBA00022630"/>
    </source>
</evidence>
<dbReference type="NCBIfam" id="TIGR01812">
    <property type="entry name" value="sdhA_frdA_Gneg"/>
    <property type="match status" value="1"/>
</dbReference>
<dbReference type="PROSITE" id="PS00504">
    <property type="entry name" value="FRD_SDH_FAD_BINDING"/>
    <property type="match status" value="1"/>
</dbReference>
<dbReference type="NCBIfam" id="TIGR01816">
    <property type="entry name" value="sdhA_forward"/>
    <property type="match status" value="1"/>
</dbReference>
<keyword evidence="19" id="KW-1185">Reference proteome</keyword>
<evidence type="ECO:0000256" key="7">
    <source>
        <dbReference type="ARBA" id="ARBA00022448"/>
    </source>
</evidence>
<evidence type="ECO:0000256" key="10">
    <source>
        <dbReference type="ARBA" id="ARBA00022982"/>
    </source>
</evidence>
<evidence type="ECO:0000256" key="9">
    <source>
        <dbReference type="ARBA" id="ARBA00022827"/>
    </source>
</evidence>
<evidence type="ECO:0000256" key="6">
    <source>
        <dbReference type="ARBA" id="ARBA00019965"/>
    </source>
</evidence>
<comment type="caution">
    <text evidence="18">The sequence shown here is derived from an EMBL/GenBank/DDBJ whole genome shotgun (WGS) entry which is preliminary data.</text>
</comment>
<evidence type="ECO:0000256" key="11">
    <source>
        <dbReference type="ARBA" id="ARBA00023002"/>
    </source>
</evidence>
<dbReference type="Proteomes" id="UP000721954">
    <property type="component" value="Unassembled WGS sequence"/>
</dbReference>
<dbReference type="PANTHER" id="PTHR11632">
    <property type="entry name" value="SUCCINATE DEHYDROGENASE 2 FLAVOPROTEIN SUBUNIT"/>
    <property type="match status" value="1"/>
</dbReference>
<keyword evidence="15" id="KW-0816">Tricarboxylic acid cycle</keyword>
<dbReference type="GeneID" id="96263308"/>
<evidence type="ECO:0000256" key="1">
    <source>
        <dbReference type="ARBA" id="ARBA00001974"/>
    </source>
</evidence>
<dbReference type="PANTHER" id="PTHR11632:SF51">
    <property type="entry name" value="SUCCINATE DEHYDROGENASE [UBIQUINONE] FLAVOPROTEIN SUBUNIT, MITOCHONDRIAL"/>
    <property type="match status" value="1"/>
</dbReference>
<comment type="pathway">
    <text evidence="3 15">Carbohydrate metabolism; tricarboxylic acid cycle; fumarate from succinate (bacterial route): step 1/1.</text>
</comment>
<evidence type="ECO:0000256" key="14">
    <source>
        <dbReference type="NCBIfam" id="TIGR01816"/>
    </source>
</evidence>
<keyword evidence="7 15" id="KW-0813">Transport</keyword>